<evidence type="ECO:0000313" key="2">
    <source>
        <dbReference type="Proteomes" id="UP000215086"/>
    </source>
</evidence>
<proteinExistence type="predicted"/>
<reference evidence="1 2" key="1">
    <citation type="journal article" name="Front. Microbiol.">
        <title>Sugar Metabolism of the First Thermophilic Planctomycete Thermogutta terrifontis: Comparative Genomic and Transcriptomic Approaches.</title>
        <authorList>
            <person name="Elcheninov A.G."/>
            <person name="Menzel P."/>
            <person name="Gudbergsdottir S.R."/>
            <person name="Slesarev A.I."/>
            <person name="Kadnikov V.V."/>
            <person name="Krogh A."/>
            <person name="Bonch-Osmolovskaya E.A."/>
            <person name="Peng X."/>
            <person name="Kublanov I.V."/>
        </authorList>
    </citation>
    <scope>NUCLEOTIDE SEQUENCE [LARGE SCALE GENOMIC DNA]</scope>
    <source>
        <strain evidence="1 2">R1</strain>
    </source>
</reference>
<protein>
    <submittedName>
        <fullName evidence="1">Uncharacterized protein</fullName>
    </submittedName>
</protein>
<dbReference type="EMBL" id="CP018477">
    <property type="protein sequence ID" value="ASV76057.1"/>
    <property type="molecule type" value="Genomic_DNA"/>
</dbReference>
<organism evidence="1 2">
    <name type="scientific">Thermogutta terrifontis</name>
    <dbReference type="NCBI Taxonomy" id="1331910"/>
    <lineage>
        <taxon>Bacteria</taxon>
        <taxon>Pseudomonadati</taxon>
        <taxon>Planctomycetota</taxon>
        <taxon>Planctomycetia</taxon>
        <taxon>Pirellulales</taxon>
        <taxon>Thermoguttaceae</taxon>
        <taxon>Thermogutta</taxon>
    </lineage>
</organism>
<sequence>MAIALTLLRKHLRNGQSVILWDSERKPLVEMVYCTVKGEKFHSPVVISWDASRIPKTRAVRQIIMDIEDEYPGYYLDVIMDNLVTTA</sequence>
<evidence type="ECO:0000313" key="1">
    <source>
        <dbReference type="EMBL" id="ASV76057.1"/>
    </source>
</evidence>
<keyword evidence="2" id="KW-1185">Reference proteome</keyword>
<accession>A0A286RJB1</accession>
<name>A0A286RJB1_9BACT</name>
<dbReference type="Proteomes" id="UP000215086">
    <property type="component" value="Chromosome"/>
</dbReference>
<gene>
    <name evidence="1" type="ORF">THTE_3455</name>
</gene>
<dbReference type="AlphaFoldDB" id="A0A286RJB1"/>
<dbReference type="KEGG" id="ttf:THTE_3455"/>